<dbReference type="GO" id="GO:0006493">
    <property type="term" value="P:protein O-linked glycosylation"/>
    <property type="evidence" value="ECO:0007669"/>
    <property type="project" value="InterPro"/>
</dbReference>
<dbReference type="InterPro" id="IPR003342">
    <property type="entry name" value="ArnT-like_N"/>
</dbReference>
<feature type="transmembrane region" description="Helical" evidence="8">
    <location>
        <begin position="397"/>
        <end position="414"/>
    </location>
</feature>
<evidence type="ECO:0000259" key="9">
    <source>
        <dbReference type="Pfam" id="PF02366"/>
    </source>
</evidence>
<feature type="transmembrane region" description="Helical" evidence="8">
    <location>
        <begin position="164"/>
        <end position="187"/>
    </location>
</feature>
<reference evidence="10 11" key="1">
    <citation type="submission" date="2020-07" db="EMBL/GenBank/DDBJ databases">
        <title>Genomic Encyclopedia of Type Strains, Phase IV (KMG-IV): sequencing the most valuable type-strain genomes for metagenomic binning, comparative biology and taxonomic classification.</title>
        <authorList>
            <person name="Goeker M."/>
        </authorList>
    </citation>
    <scope>NUCLEOTIDE SEQUENCE [LARGE SCALE GENOMIC DNA]</scope>
    <source>
        <strain evidence="10 11">DSM 45533</strain>
    </source>
</reference>
<keyword evidence="4" id="KW-0808">Transferase</keyword>
<dbReference type="PANTHER" id="PTHR33908">
    <property type="entry name" value="MANNOSYLTRANSFERASE YKCB-RELATED"/>
    <property type="match status" value="1"/>
</dbReference>
<feature type="transmembrane region" description="Helical" evidence="8">
    <location>
        <begin position="70"/>
        <end position="95"/>
    </location>
</feature>
<keyword evidence="2" id="KW-1003">Cell membrane</keyword>
<keyword evidence="6 8" id="KW-1133">Transmembrane helix</keyword>
<dbReference type="Proteomes" id="UP000530928">
    <property type="component" value="Unassembled WGS sequence"/>
</dbReference>
<dbReference type="RefSeq" id="WP_181608545.1">
    <property type="nucleotide sequence ID" value="NZ_BAABAM010000001.1"/>
</dbReference>
<keyword evidence="5 8" id="KW-0812">Transmembrane</keyword>
<protein>
    <recommendedName>
        <fullName evidence="9">ArnT-like N-terminal domain-containing protein</fullName>
    </recommendedName>
</protein>
<evidence type="ECO:0000256" key="7">
    <source>
        <dbReference type="ARBA" id="ARBA00023136"/>
    </source>
</evidence>
<evidence type="ECO:0000256" key="4">
    <source>
        <dbReference type="ARBA" id="ARBA00022679"/>
    </source>
</evidence>
<comment type="subcellular location">
    <subcellularLocation>
        <location evidence="1">Cell membrane</location>
        <topology evidence="1">Multi-pass membrane protein</topology>
    </subcellularLocation>
</comment>
<evidence type="ECO:0000256" key="2">
    <source>
        <dbReference type="ARBA" id="ARBA00022475"/>
    </source>
</evidence>
<dbReference type="Pfam" id="PF02366">
    <property type="entry name" value="PMT"/>
    <property type="match status" value="1"/>
</dbReference>
<dbReference type="InterPro" id="IPR050297">
    <property type="entry name" value="LipidA_mod_glycosyltrf_83"/>
</dbReference>
<accession>A0A7W0HNH8</accession>
<evidence type="ECO:0000256" key="5">
    <source>
        <dbReference type="ARBA" id="ARBA00022692"/>
    </source>
</evidence>
<proteinExistence type="predicted"/>
<name>A0A7W0HNH8_9ACTN</name>
<dbReference type="PANTHER" id="PTHR33908:SF11">
    <property type="entry name" value="MEMBRANE PROTEIN"/>
    <property type="match status" value="1"/>
</dbReference>
<feature type="transmembrane region" description="Helical" evidence="8">
    <location>
        <begin position="368"/>
        <end position="390"/>
    </location>
</feature>
<dbReference type="EMBL" id="JACDUR010000001">
    <property type="protein sequence ID" value="MBA2889793.1"/>
    <property type="molecule type" value="Genomic_DNA"/>
</dbReference>
<evidence type="ECO:0000256" key="3">
    <source>
        <dbReference type="ARBA" id="ARBA00022676"/>
    </source>
</evidence>
<feature type="transmembrane region" description="Helical" evidence="8">
    <location>
        <begin position="420"/>
        <end position="437"/>
    </location>
</feature>
<dbReference type="GO" id="GO:0005886">
    <property type="term" value="C:plasma membrane"/>
    <property type="evidence" value="ECO:0007669"/>
    <property type="project" value="UniProtKB-SubCell"/>
</dbReference>
<dbReference type="GO" id="GO:0009103">
    <property type="term" value="P:lipopolysaccharide biosynthetic process"/>
    <property type="evidence" value="ECO:0007669"/>
    <property type="project" value="UniProtKB-ARBA"/>
</dbReference>
<dbReference type="AlphaFoldDB" id="A0A7W0HNH8"/>
<gene>
    <name evidence="10" type="ORF">HNR30_001128</name>
</gene>
<feature type="transmembrane region" description="Helical" evidence="8">
    <location>
        <begin position="125"/>
        <end position="144"/>
    </location>
</feature>
<evidence type="ECO:0000313" key="10">
    <source>
        <dbReference type="EMBL" id="MBA2889793.1"/>
    </source>
</evidence>
<keyword evidence="7 8" id="KW-0472">Membrane</keyword>
<organism evidence="10 11">
    <name type="scientific">Nonomuraea soli</name>
    <dbReference type="NCBI Taxonomy" id="1032476"/>
    <lineage>
        <taxon>Bacteria</taxon>
        <taxon>Bacillati</taxon>
        <taxon>Actinomycetota</taxon>
        <taxon>Actinomycetes</taxon>
        <taxon>Streptosporangiales</taxon>
        <taxon>Streptosporangiaceae</taxon>
        <taxon>Nonomuraea</taxon>
    </lineage>
</organism>
<keyword evidence="11" id="KW-1185">Reference proteome</keyword>
<comment type="caution">
    <text evidence="10">The sequence shown here is derived from an EMBL/GenBank/DDBJ whole genome shotgun (WGS) entry which is preliminary data.</text>
</comment>
<evidence type="ECO:0000256" key="1">
    <source>
        <dbReference type="ARBA" id="ARBA00004651"/>
    </source>
</evidence>
<dbReference type="GO" id="GO:0000030">
    <property type="term" value="F:mannosyltransferase activity"/>
    <property type="evidence" value="ECO:0007669"/>
    <property type="project" value="InterPro"/>
</dbReference>
<keyword evidence="3" id="KW-0328">Glycosyltransferase</keyword>
<dbReference type="GO" id="GO:0016763">
    <property type="term" value="F:pentosyltransferase activity"/>
    <property type="evidence" value="ECO:0007669"/>
    <property type="project" value="TreeGrafter"/>
</dbReference>
<evidence type="ECO:0000313" key="11">
    <source>
        <dbReference type="Proteomes" id="UP000530928"/>
    </source>
</evidence>
<feature type="domain" description="ArnT-like N-terminal" evidence="9">
    <location>
        <begin position="75"/>
        <end position="211"/>
    </location>
</feature>
<sequence>MLSLLSRHRPFAVIIALALLVRAAVVLGYPPARLYWGDSFSYLDIALDLRPEPTLRPVGYPLFLRALAPLHSVAAVAVVQHLIGVATGVLVYAVARRRSAPAWAANAATLPGLFGEGFLRLEHAILADTLFVFLIVAALAVVLWRTDLGHRAALAAGVLLAYATLVRTIGVLLIGVVIVVLTVALLLRRRGLRPLLTFAAAATLPLACYAAWYGTHHGRFAVSGADGVMLWARTMTFADCAKIRPPADLAALCPNGTVTDAASEYVWHPESAVNLLPGGAFANNDRARGFALRAIAAQPLDYLWHVAKDTSIAFRWTPEPHPDRTTPAFGFAHGRWDLPGVPLVERLRRDYAPDIGAMRSVSPYADLLIAYQYAAHLRGPVLLAVLVAGALRPRRTLLPWAAAMTLLVGPVAVLDFDHRYVLPAIPVACLAAALAAVRRPTQLAFTEMSGFIASRKPSQDVARLKAVKGA</sequence>
<evidence type="ECO:0000256" key="6">
    <source>
        <dbReference type="ARBA" id="ARBA00022989"/>
    </source>
</evidence>
<feature type="transmembrane region" description="Helical" evidence="8">
    <location>
        <begin position="194"/>
        <end position="213"/>
    </location>
</feature>
<evidence type="ECO:0000256" key="8">
    <source>
        <dbReference type="SAM" id="Phobius"/>
    </source>
</evidence>